<keyword evidence="3" id="KW-1185">Reference proteome</keyword>
<proteinExistence type="predicted"/>
<sequence>MTVRYLSMTDVAKRIGVTKGALARYRLPPPDVTVGNARGWLPSTIDEWNANRPGHGGRPRRKHDQ</sequence>
<dbReference type="RefSeq" id="WP_151916993.1">
    <property type="nucleotide sequence ID" value="NZ_RQSP01000021.1"/>
</dbReference>
<evidence type="ECO:0008006" key="4">
    <source>
        <dbReference type="Google" id="ProtNLM"/>
    </source>
</evidence>
<dbReference type="Proteomes" id="UP000326336">
    <property type="component" value="Unassembled WGS sequence"/>
</dbReference>
<accession>A0A5N5RIY0</accession>
<organism evidence="2 3">
    <name type="scientific">Bifidobacterium jacchi</name>
    <dbReference type="NCBI Taxonomy" id="2490545"/>
    <lineage>
        <taxon>Bacteria</taxon>
        <taxon>Bacillati</taxon>
        <taxon>Actinomycetota</taxon>
        <taxon>Actinomycetes</taxon>
        <taxon>Bifidobacteriales</taxon>
        <taxon>Bifidobacteriaceae</taxon>
        <taxon>Bifidobacterium</taxon>
    </lineage>
</organism>
<evidence type="ECO:0000313" key="2">
    <source>
        <dbReference type="EMBL" id="KAB5606671.1"/>
    </source>
</evidence>
<evidence type="ECO:0000313" key="3">
    <source>
        <dbReference type="Proteomes" id="UP000326336"/>
    </source>
</evidence>
<feature type="compositionally biased region" description="Basic residues" evidence="1">
    <location>
        <begin position="55"/>
        <end position="65"/>
    </location>
</feature>
<reference evidence="2 3" key="1">
    <citation type="journal article" date="2019" name="Int. J. Syst. Evol. Microbiol.">
        <title>Bifidobacterium jacchi sp. nov., isolated from the faeces of a baby common marmoset (Callithrix jacchus).</title>
        <authorList>
            <person name="Modesto M."/>
            <person name="Watanabe K."/>
            <person name="Arita M."/>
            <person name="Satti M."/>
            <person name="Oki K."/>
            <person name="Sciavilla P."/>
            <person name="Patavino C."/>
            <person name="Camma C."/>
            <person name="Michelini S."/>
            <person name="Sgorbati B."/>
            <person name="Mattarelli P."/>
        </authorList>
    </citation>
    <scope>NUCLEOTIDE SEQUENCE [LARGE SCALE GENOMIC DNA]</scope>
    <source>
        <strain evidence="2 3">MRM 9.3</strain>
    </source>
</reference>
<dbReference type="AlphaFoldDB" id="A0A5N5RIY0"/>
<name>A0A5N5RIY0_9BIFI</name>
<gene>
    <name evidence="2" type="ORF">EHS19_06655</name>
</gene>
<protein>
    <recommendedName>
        <fullName evidence="4">XRE family transcriptional regulator</fullName>
    </recommendedName>
</protein>
<dbReference type="OrthoDB" id="3634697at2"/>
<dbReference type="EMBL" id="RQSP01000021">
    <property type="protein sequence ID" value="KAB5606671.1"/>
    <property type="molecule type" value="Genomic_DNA"/>
</dbReference>
<feature type="region of interest" description="Disordered" evidence="1">
    <location>
        <begin position="43"/>
        <end position="65"/>
    </location>
</feature>
<comment type="caution">
    <text evidence="2">The sequence shown here is derived from an EMBL/GenBank/DDBJ whole genome shotgun (WGS) entry which is preliminary data.</text>
</comment>
<evidence type="ECO:0000256" key="1">
    <source>
        <dbReference type="SAM" id="MobiDB-lite"/>
    </source>
</evidence>